<protein>
    <submittedName>
        <fullName evidence="1">Uncharacterized protein</fullName>
    </submittedName>
</protein>
<dbReference type="OrthoDB" id="3678961at2759"/>
<evidence type="ECO:0000313" key="2">
    <source>
        <dbReference type="Proteomes" id="UP000807306"/>
    </source>
</evidence>
<keyword evidence="2" id="KW-1185">Reference proteome</keyword>
<proteinExistence type="predicted"/>
<reference evidence="1" key="1">
    <citation type="submission" date="2020-11" db="EMBL/GenBank/DDBJ databases">
        <authorList>
            <consortium name="DOE Joint Genome Institute"/>
            <person name="Ahrendt S."/>
            <person name="Riley R."/>
            <person name="Andreopoulos W."/>
            <person name="Labutti K."/>
            <person name="Pangilinan J."/>
            <person name="Ruiz-Duenas F.J."/>
            <person name="Barrasa J.M."/>
            <person name="Sanchez-Garcia M."/>
            <person name="Camarero S."/>
            <person name="Miyauchi S."/>
            <person name="Serrano A."/>
            <person name="Linde D."/>
            <person name="Babiker R."/>
            <person name="Drula E."/>
            <person name="Ayuso-Fernandez I."/>
            <person name="Pacheco R."/>
            <person name="Padilla G."/>
            <person name="Ferreira P."/>
            <person name="Barriuso J."/>
            <person name="Kellner H."/>
            <person name="Castanera R."/>
            <person name="Alfaro M."/>
            <person name="Ramirez L."/>
            <person name="Pisabarro A.G."/>
            <person name="Kuo A."/>
            <person name="Tritt A."/>
            <person name="Lipzen A."/>
            <person name="He G."/>
            <person name="Yan M."/>
            <person name="Ng V."/>
            <person name="Cullen D."/>
            <person name="Martin F."/>
            <person name="Rosso M.-N."/>
            <person name="Henrissat B."/>
            <person name="Hibbett D."/>
            <person name="Martinez A.T."/>
            <person name="Grigoriev I.V."/>
        </authorList>
    </citation>
    <scope>NUCLEOTIDE SEQUENCE</scope>
    <source>
        <strain evidence="1">CBS 506.95</strain>
    </source>
</reference>
<dbReference type="EMBL" id="MU157913">
    <property type="protein sequence ID" value="KAF9523630.1"/>
    <property type="molecule type" value="Genomic_DNA"/>
</dbReference>
<dbReference type="Proteomes" id="UP000807306">
    <property type="component" value="Unassembled WGS sequence"/>
</dbReference>
<dbReference type="AlphaFoldDB" id="A0A9P6E6Z7"/>
<comment type="caution">
    <text evidence="1">The sequence shown here is derived from an EMBL/GenBank/DDBJ whole genome shotgun (WGS) entry which is preliminary data.</text>
</comment>
<accession>A0A9P6E6Z7</accession>
<organism evidence="1 2">
    <name type="scientific">Crepidotus variabilis</name>
    <dbReference type="NCBI Taxonomy" id="179855"/>
    <lineage>
        <taxon>Eukaryota</taxon>
        <taxon>Fungi</taxon>
        <taxon>Dikarya</taxon>
        <taxon>Basidiomycota</taxon>
        <taxon>Agaricomycotina</taxon>
        <taxon>Agaricomycetes</taxon>
        <taxon>Agaricomycetidae</taxon>
        <taxon>Agaricales</taxon>
        <taxon>Agaricineae</taxon>
        <taxon>Crepidotaceae</taxon>
        <taxon>Crepidotus</taxon>
    </lineage>
</organism>
<name>A0A9P6E6Z7_9AGAR</name>
<gene>
    <name evidence="1" type="ORF">CPB83DRAFT_951017</name>
</gene>
<sequence length="197" mass="22570">MTAPPPADTPKLLGDGESVKVKQSCTTLYYDSGDQVLYKVIDTHFDGYEWVLLKTYDNTSSESQTYAYSMIQYDNTTKTFVNNETKNPTVYNINITVDANSQIYLYQKRYKFIPKIWFRLDAWNQLWTVGNWKSAGVAEETGGYYVDSNESLTHGSQLSDTKELSVTEATITYTQDNIKQFQDCTSKCQTYLHDRGV</sequence>
<evidence type="ECO:0000313" key="1">
    <source>
        <dbReference type="EMBL" id="KAF9523630.1"/>
    </source>
</evidence>